<name>A0A382VJR6_9ZZZZ</name>
<gene>
    <name evidence="1" type="ORF">METZ01_LOCUS399558</name>
</gene>
<protein>
    <submittedName>
        <fullName evidence="1">Uncharacterized protein</fullName>
    </submittedName>
</protein>
<dbReference type="EMBL" id="UINC01152494">
    <property type="protein sequence ID" value="SVD46704.1"/>
    <property type="molecule type" value="Genomic_DNA"/>
</dbReference>
<dbReference type="AlphaFoldDB" id="A0A382VJR6"/>
<organism evidence="1">
    <name type="scientific">marine metagenome</name>
    <dbReference type="NCBI Taxonomy" id="408172"/>
    <lineage>
        <taxon>unclassified sequences</taxon>
        <taxon>metagenomes</taxon>
        <taxon>ecological metagenomes</taxon>
    </lineage>
</organism>
<proteinExistence type="predicted"/>
<evidence type="ECO:0000313" key="1">
    <source>
        <dbReference type="EMBL" id="SVD46704.1"/>
    </source>
</evidence>
<reference evidence="1" key="1">
    <citation type="submission" date="2018-05" db="EMBL/GenBank/DDBJ databases">
        <authorList>
            <person name="Lanie J.A."/>
            <person name="Ng W.-L."/>
            <person name="Kazmierczak K.M."/>
            <person name="Andrzejewski T.M."/>
            <person name="Davidsen T.M."/>
            <person name="Wayne K.J."/>
            <person name="Tettelin H."/>
            <person name="Glass J.I."/>
            <person name="Rusch D."/>
            <person name="Podicherti R."/>
            <person name="Tsui H.-C.T."/>
            <person name="Winkler M.E."/>
        </authorList>
    </citation>
    <scope>NUCLEOTIDE SEQUENCE</scope>
</reference>
<sequence>MSRRIIIVDKDLRTGQIDERFMLEGNYEQLGDFFKALKRMCLGLGYHPENVEAYFGDCENWEEQHKWDDTWKEWSKR</sequence>
<feature type="non-terminal residue" evidence="1">
    <location>
        <position position="77"/>
    </location>
</feature>
<accession>A0A382VJR6</accession>